<sequence length="324" mass="37077">MADNVQVVPIEEPASTATATATATTNELETKSSDQMESQSDKPPIGMLVTIVNLCAIGILPIFTFFLSLTLLGYAVWLFYMRSYECEDILGLPRVQTLASVGLLAVFVVSNAALFLRRKFPMPALVVMVVILLLMMFMGLAYAGVNEMQSRRFPATARWFKLKVMDDVNWNNIKSCVYDKGACNELFYQYPKEKPYNRRKMPPIKNGCCMPPETCNMDALNATFWYRRKKEGPPLETDVLYGGMGGILSDCELWRNDWSIMCYDCRSCKFGFIRSLRRKWWQLGVFLVVISILLLISHLLIFLATFWERFKGQIIIMEVESSMW</sequence>
<comment type="similarity">
    <text evidence="2">Belongs to the tetraspanin (TM4SF) family.</text>
</comment>
<organism evidence="8 9">
    <name type="scientific">Brassica oleracea var. oleracea</name>
    <dbReference type="NCBI Taxonomy" id="109376"/>
    <lineage>
        <taxon>Eukaryota</taxon>
        <taxon>Viridiplantae</taxon>
        <taxon>Streptophyta</taxon>
        <taxon>Embryophyta</taxon>
        <taxon>Tracheophyta</taxon>
        <taxon>Spermatophyta</taxon>
        <taxon>Magnoliopsida</taxon>
        <taxon>eudicotyledons</taxon>
        <taxon>Gunneridae</taxon>
        <taxon>Pentapetalae</taxon>
        <taxon>rosids</taxon>
        <taxon>malvids</taxon>
        <taxon>Brassicales</taxon>
        <taxon>Brassicaceae</taxon>
        <taxon>Brassiceae</taxon>
        <taxon>Brassica</taxon>
    </lineage>
</organism>
<dbReference type="Gramene" id="Bo2g029040.1">
    <property type="protein sequence ID" value="Bo2g029040.1"/>
    <property type="gene ID" value="Bo2g029040"/>
</dbReference>
<dbReference type="GO" id="GO:0016020">
    <property type="term" value="C:membrane"/>
    <property type="evidence" value="ECO:0007669"/>
    <property type="project" value="UniProtKB-SubCell"/>
</dbReference>
<keyword evidence="3 7" id="KW-0812">Transmembrane</keyword>
<dbReference type="RefSeq" id="XP_013619357.1">
    <property type="nucleotide sequence ID" value="XM_013763903.1"/>
</dbReference>
<feature type="region of interest" description="Disordered" evidence="6">
    <location>
        <begin position="16"/>
        <end position="41"/>
    </location>
</feature>
<dbReference type="InterPro" id="IPR044991">
    <property type="entry name" value="TET_plant"/>
</dbReference>
<evidence type="ECO:0000256" key="6">
    <source>
        <dbReference type="SAM" id="MobiDB-lite"/>
    </source>
</evidence>
<feature type="transmembrane region" description="Helical" evidence="7">
    <location>
        <begin position="283"/>
        <end position="307"/>
    </location>
</feature>
<evidence type="ECO:0000256" key="3">
    <source>
        <dbReference type="ARBA" id="ARBA00022692"/>
    </source>
</evidence>
<evidence type="ECO:0000256" key="7">
    <source>
        <dbReference type="SAM" id="Phobius"/>
    </source>
</evidence>
<evidence type="ECO:0008006" key="10">
    <source>
        <dbReference type="Google" id="ProtNLM"/>
    </source>
</evidence>
<evidence type="ECO:0000256" key="4">
    <source>
        <dbReference type="ARBA" id="ARBA00022989"/>
    </source>
</evidence>
<accession>A0A0D3ALD0</accession>
<evidence type="ECO:0000313" key="8">
    <source>
        <dbReference type="EnsemblPlants" id="Bo2g029040.1"/>
    </source>
</evidence>
<feature type="compositionally biased region" description="Low complexity" evidence="6">
    <location>
        <begin position="16"/>
        <end position="25"/>
    </location>
</feature>
<comment type="subcellular location">
    <subcellularLocation>
        <location evidence="1">Membrane</location>
        <topology evidence="1">Multi-pass membrane protein</topology>
    </subcellularLocation>
</comment>
<dbReference type="eggNOG" id="ENOG502RVM0">
    <property type="taxonomic scope" value="Eukaryota"/>
</dbReference>
<dbReference type="HOGENOM" id="CLU_066970_0_0_1"/>
<keyword evidence="9" id="KW-1185">Reference proteome</keyword>
<proteinExistence type="inferred from homology"/>
<evidence type="ECO:0000256" key="1">
    <source>
        <dbReference type="ARBA" id="ARBA00004141"/>
    </source>
</evidence>
<feature type="transmembrane region" description="Helical" evidence="7">
    <location>
        <begin position="98"/>
        <end position="116"/>
    </location>
</feature>
<feature type="transmembrane region" description="Helical" evidence="7">
    <location>
        <begin position="45"/>
        <end position="77"/>
    </location>
</feature>
<dbReference type="GeneID" id="106325854"/>
<dbReference type="InterPro" id="IPR018499">
    <property type="entry name" value="Tetraspanin/Peripherin"/>
</dbReference>
<reference evidence="8 9" key="1">
    <citation type="journal article" date="2014" name="Genome Biol.">
        <title>Transcriptome and methylome profiling reveals relics of genome dominance in the mesopolyploid Brassica oleracea.</title>
        <authorList>
            <person name="Parkin I.A."/>
            <person name="Koh C."/>
            <person name="Tang H."/>
            <person name="Robinson S.J."/>
            <person name="Kagale S."/>
            <person name="Clarke W.E."/>
            <person name="Town C.D."/>
            <person name="Nixon J."/>
            <person name="Krishnakumar V."/>
            <person name="Bidwell S.L."/>
            <person name="Denoeud F."/>
            <person name="Belcram H."/>
            <person name="Links M.G."/>
            <person name="Just J."/>
            <person name="Clarke C."/>
            <person name="Bender T."/>
            <person name="Huebert T."/>
            <person name="Mason A.S."/>
            <person name="Pires J.C."/>
            <person name="Barker G."/>
            <person name="Moore J."/>
            <person name="Walley P.G."/>
            <person name="Manoli S."/>
            <person name="Batley J."/>
            <person name="Edwards D."/>
            <person name="Nelson M.N."/>
            <person name="Wang X."/>
            <person name="Paterson A.H."/>
            <person name="King G."/>
            <person name="Bancroft I."/>
            <person name="Chalhoub B."/>
            <person name="Sharpe A.G."/>
        </authorList>
    </citation>
    <scope>NUCLEOTIDE SEQUENCE</scope>
    <source>
        <strain evidence="8 9">cv. TO1000</strain>
    </source>
</reference>
<dbReference type="GO" id="GO:0009734">
    <property type="term" value="P:auxin-activated signaling pathway"/>
    <property type="evidence" value="ECO:0007669"/>
    <property type="project" value="InterPro"/>
</dbReference>
<name>A0A0D3ALD0_BRAOL</name>
<dbReference type="PANTHER" id="PTHR32191">
    <property type="entry name" value="TETRASPANIN-8-RELATED"/>
    <property type="match status" value="1"/>
</dbReference>
<dbReference type="Pfam" id="PF00335">
    <property type="entry name" value="Tetraspanin"/>
    <property type="match status" value="1"/>
</dbReference>
<protein>
    <recommendedName>
        <fullName evidence="10">Tetraspanin-15</fullName>
    </recommendedName>
</protein>
<dbReference type="Proteomes" id="UP000032141">
    <property type="component" value="Chromosome C2"/>
</dbReference>
<evidence type="ECO:0000313" key="9">
    <source>
        <dbReference type="Proteomes" id="UP000032141"/>
    </source>
</evidence>
<reference evidence="8" key="2">
    <citation type="submission" date="2015-03" db="UniProtKB">
        <authorList>
            <consortium name="EnsemblPlants"/>
        </authorList>
    </citation>
    <scope>IDENTIFICATION</scope>
</reference>
<dbReference type="OrthoDB" id="761290at2759"/>
<dbReference type="OMA" id="DWSILCY"/>
<dbReference type="STRING" id="109376.A0A0D3ALD0"/>
<dbReference type="AlphaFoldDB" id="A0A0D3ALD0"/>
<feature type="transmembrane region" description="Helical" evidence="7">
    <location>
        <begin position="122"/>
        <end position="143"/>
    </location>
</feature>
<keyword evidence="5 7" id="KW-0472">Membrane</keyword>
<keyword evidence="4 7" id="KW-1133">Transmembrane helix</keyword>
<dbReference type="EnsemblPlants" id="Bo2g029040.1">
    <property type="protein sequence ID" value="Bo2g029040.1"/>
    <property type="gene ID" value="Bo2g029040"/>
</dbReference>
<evidence type="ECO:0000256" key="2">
    <source>
        <dbReference type="ARBA" id="ARBA00006840"/>
    </source>
</evidence>
<dbReference type="KEGG" id="boe:106325854"/>
<evidence type="ECO:0000256" key="5">
    <source>
        <dbReference type="ARBA" id="ARBA00023136"/>
    </source>
</evidence>